<dbReference type="PANTHER" id="PTHR33064">
    <property type="entry name" value="POL PROTEIN"/>
    <property type="match status" value="1"/>
</dbReference>
<dbReference type="GeneTree" id="ENSGT00940000163417"/>
<evidence type="ECO:0000313" key="7">
    <source>
        <dbReference type="Ensembl" id="ENSXCOP00000011826.1"/>
    </source>
</evidence>
<name>A0A3B5LQZ2_9TELE</name>
<dbReference type="InterPro" id="IPR021109">
    <property type="entry name" value="Peptidase_aspartic_dom_sf"/>
</dbReference>
<dbReference type="Pfam" id="PF00077">
    <property type="entry name" value="RVP"/>
    <property type="match status" value="1"/>
</dbReference>
<dbReference type="STRING" id="32473.ENSXCOP00000011826"/>
<dbReference type="Pfam" id="PF00078">
    <property type="entry name" value="RVT_1"/>
    <property type="match status" value="1"/>
</dbReference>
<evidence type="ECO:0000259" key="6">
    <source>
        <dbReference type="PROSITE" id="PS50878"/>
    </source>
</evidence>
<dbReference type="InterPro" id="IPR001995">
    <property type="entry name" value="Peptidase_A2_cat"/>
</dbReference>
<dbReference type="Gene3D" id="3.10.10.10">
    <property type="entry name" value="HIV Type 1 Reverse Transcriptase, subunit A, domain 1"/>
    <property type="match status" value="1"/>
</dbReference>
<feature type="region of interest" description="Disordered" evidence="4">
    <location>
        <begin position="417"/>
        <end position="443"/>
    </location>
</feature>
<sequence>MTVHGQPVTFLCDSGACKTCVKDSVGLKSSNTPIFVKSANGQTSQEWLSHFIDICDPQTGKRLHAPVVISPSCPINLLGRDLMGKLGIAIFPTKGGMKAVRVENVMATVTEKPIVLFDTEPKTLPASLWSTGPTDVGLITIVEPVTITPKSQCRPRIKQYPLKPDAQEGIKPVVQDLLDAGIIRLCPDSPCNTPIFPVQKADGKNWRMIQDLRAVNAAVQTRAPNVPDPHTLLNSLDPESKFFTVIDLSNAFFSIPVHPDSQYWFAFTFEGKKYTYTRLPQGFADSPTIFTQAVMTCLESFTPQNGSQILVYVDDLLIASKSKAACKADSLQLLHHLASTGNKVSKSKLQWVQQQVRYLGHQISENGKEIHDELEKRDERRTSAALPRDSAKQKRKPQAGRRAVQIEVLIWLQARREANRQESPPAGKPSSTPFANSLHVTLG</sequence>
<feature type="compositionally biased region" description="Polar residues" evidence="4">
    <location>
        <begin position="429"/>
        <end position="443"/>
    </location>
</feature>
<evidence type="ECO:0000256" key="1">
    <source>
        <dbReference type="ARBA" id="ARBA00010879"/>
    </source>
</evidence>
<dbReference type="AlphaFoldDB" id="A0A3B5LQZ2"/>
<dbReference type="Ensembl" id="ENSXCOT00000011962.1">
    <property type="protein sequence ID" value="ENSXCOP00000011826.1"/>
    <property type="gene ID" value="ENSXCOG00000008944.1"/>
</dbReference>
<accession>A0A3B5LQZ2</accession>
<keyword evidence="3" id="KW-0378">Hydrolase</keyword>
<dbReference type="SUPFAM" id="SSF56672">
    <property type="entry name" value="DNA/RNA polymerases"/>
    <property type="match status" value="1"/>
</dbReference>
<dbReference type="InterPro" id="IPR000477">
    <property type="entry name" value="RT_dom"/>
</dbReference>
<organism evidence="7 8">
    <name type="scientific">Xiphophorus couchianus</name>
    <name type="common">Monterrey platyfish</name>
    <dbReference type="NCBI Taxonomy" id="32473"/>
    <lineage>
        <taxon>Eukaryota</taxon>
        <taxon>Metazoa</taxon>
        <taxon>Chordata</taxon>
        <taxon>Craniata</taxon>
        <taxon>Vertebrata</taxon>
        <taxon>Euteleostomi</taxon>
        <taxon>Actinopterygii</taxon>
        <taxon>Neopterygii</taxon>
        <taxon>Teleostei</taxon>
        <taxon>Neoteleostei</taxon>
        <taxon>Acanthomorphata</taxon>
        <taxon>Ovalentaria</taxon>
        <taxon>Atherinomorphae</taxon>
        <taxon>Cyprinodontiformes</taxon>
        <taxon>Poeciliidae</taxon>
        <taxon>Poeciliinae</taxon>
        <taxon>Xiphophorus</taxon>
    </lineage>
</organism>
<feature type="region of interest" description="Disordered" evidence="4">
    <location>
        <begin position="374"/>
        <end position="401"/>
    </location>
</feature>
<proteinExistence type="inferred from homology"/>
<dbReference type="GO" id="GO:0004190">
    <property type="term" value="F:aspartic-type endopeptidase activity"/>
    <property type="evidence" value="ECO:0007669"/>
    <property type="project" value="InterPro"/>
</dbReference>
<keyword evidence="8" id="KW-1185">Reference proteome</keyword>
<comment type="similarity">
    <text evidence="1">Belongs to the beta type-B retroviral polymerase family. HERV class-II K(HML-2) pol subfamily.</text>
</comment>
<dbReference type="InterPro" id="IPR043128">
    <property type="entry name" value="Rev_trsase/Diguanyl_cyclase"/>
</dbReference>
<dbReference type="InterPro" id="IPR051320">
    <property type="entry name" value="Viral_Replic_Matur_Polypro"/>
</dbReference>
<reference evidence="7" key="2">
    <citation type="submission" date="2025-09" db="UniProtKB">
        <authorList>
            <consortium name="Ensembl"/>
        </authorList>
    </citation>
    <scope>IDENTIFICATION</scope>
</reference>
<dbReference type="Gene3D" id="3.30.70.270">
    <property type="match status" value="1"/>
</dbReference>
<protein>
    <recommendedName>
        <fullName evidence="2">ribonuclease H</fullName>
        <ecNumber evidence="2">3.1.26.4</ecNumber>
    </recommendedName>
</protein>
<dbReference type="PROSITE" id="PS50878">
    <property type="entry name" value="RT_POL"/>
    <property type="match status" value="1"/>
</dbReference>
<dbReference type="PROSITE" id="PS50175">
    <property type="entry name" value="ASP_PROT_RETROV"/>
    <property type="match status" value="1"/>
</dbReference>
<reference evidence="7" key="1">
    <citation type="submission" date="2025-08" db="UniProtKB">
        <authorList>
            <consortium name="Ensembl"/>
        </authorList>
    </citation>
    <scope>IDENTIFICATION</scope>
</reference>
<dbReference type="SUPFAM" id="SSF50630">
    <property type="entry name" value="Acid proteases"/>
    <property type="match status" value="1"/>
</dbReference>
<dbReference type="Proteomes" id="UP000261380">
    <property type="component" value="Unplaced"/>
</dbReference>
<evidence type="ECO:0000256" key="4">
    <source>
        <dbReference type="SAM" id="MobiDB-lite"/>
    </source>
</evidence>
<evidence type="ECO:0000256" key="3">
    <source>
        <dbReference type="ARBA" id="ARBA00022801"/>
    </source>
</evidence>
<feature type="domain" description="Reverse transcriptase" evidence="6">
    <location>
        <begin position="179"/>
        <end position="363"/>
    </location>
</feature>
<dbReference type="InterPro" id="IPR043502">
    <property type="entry name" value="DNA/RNA_pol_sf"/>
</dbReference>
<dbReference type="PANTHER" id="PTHR33064:SF37">
    <property type="entry name" value="RIBONUCLEASE H"/>
    <property type="match status" value="1"/>
</dbReference>
<dbReference type="GO" id="GO:0004523">
    <property type="term" value="F:RNA-DNA hybrid ribonuclease activity"/>
    <property type="evidence" value="ECO:0007669"/>
    <property type="project" value="UniProtKB-EC"/>
</dbReference>
<evidence type="ECO:0000256" key="2">
    <source>
        <dbReference type="ARBA" id="ARBA00012180"/>
    </source>
</evidence>
<dbReference type="GO" id="GO:0006508">
    <property type="term" value="P:proteolysis"/>
    <property type="evidence" value="ECO:0007669"/>
    <property type="project" value="InterPro"/>
</dbReference>
<dbReference type="InterPro" id="IPR018061">
    <property type="entry name" value="Retropepsins"/>
</dbReference>
<dbReference type="EC" id="3.1.26.4" evidence="2"/>
<evidence type="ECO:0000313" key="8">
    <source>
        <dbReference type="Proteomes" id="UP000261380"/>
    </source>
</evidence>
<feature type="domain" description="Peptidase A2" evidence="5">
    <location>
        <begin position="8"/>
        <end position="82"/>
    </location>
</feature>
<evidence type="ECO:0000259" key="5">
    <source>
        <dbReference type="PROSITE" id="PS50175"/>
    </source>
</evidence>
<dbReference type="Gene3D" id="2.40.70.10">
    <property type="entry name" value="Acid Proteases"/>
    <property type="match status" value="1"/>
</dbReference>